<dbReference type="OrthoDB" id="9810649at2"/>
<dbReference type="KEGG" id="cyp:PCC8801_2358"/>
<evidence type="ECO:0008006" key="3">
    <source>
        <dbReference type="Google" id="ProtNLM"/>
    </source>
</evidence>
<dbReference type="eggNOG" id="ENOG5032YBX">
    <property type="taxonomic scope" value="Bacteria"/>
</dbReference>
<protein>
    <recommendedName>
        <fullName evidence="3">Acetyltransferase</fullName>
    </recommendedName>
</protein>
<dbReference type="HOGENOM" id="CLU_186763_0_0_3"/>
<proteinExistence type="predicted"/>
<dbReference type="STRING" id="41431.PCC8801_2358"/>
<accession>B7K2H8</accession>
<dbReference type="AlphaFoldDB" id="B7K2H8"/>
<organism evidence="1 2">
    <name type="scientific">Rippkaea orientalis (strain PCC 8801 / RF-1)</name>
    <name type="common">Cyanothece sp. (strain PCC 8801)</name>
    <dbReference type="NCBI Taxonomy" id="41431"/>
    <lineage>
        <taxon>Bacteria</taxon>
        <taxon>Bacillati</taxon>
        <taxon>Cyanobacteriota</taxon>
        <taxon>Cyanophyceae</taxon>
        <taxon>Oscillatoriophycideae</taxon>
        <taxon>Chroococcales</taxon>
        <taxon>Aphanothecaceae</taxon>
        <taxon>Rippkaea</taxon>
        <taxon>Rippkaea orientalis</taxon>
    </lineage>
</organism>
<reference evidence="2" key="1">
    <citation type="journal article" date="2011" name="MBio">
        <title>Novel metabolic attributes of the genus Cyanothece, comprising a group of unicellular nitrogen-fixing Cyanobacteria.</title>
        <authorList>
            <person name="Bandyopadhyay A."/>
            <person name="Elvitigala T."/>
            <person name="Welsh E."/>
            <person name="Stockel J."/>
            <person name="Liberton M."/>
            <person name="Min H."/>
            <person name="Sherman L.A."/>
            <person name="Pakrasi H.B."/>
        </authorList>
    </citation>
    <scope>NUCLEOTIDE SEQUENCE [LARGE SCALE GENOMIC DNA]</scope>
    <source>
        <strain evidence="2">PCC 8801</strain>
    </source>
</reference>
<dbReference type="EMBL" id="CP001287">
    <property type="protein sequence ID" value="ACK66371.1"/>
    <property type="molecule type" value="Genomic_DNA"/>
</dbReference>
<evidence type="ECO:0000313" key="1">
    <source>
        <dbReference type="EMBL" id="ACK66371.1"/>
    </source>
</evidence>
<name>B7K2H8_RIPO1</name>
<dbReference type="Proteomes" id="UP000008204">
    <property type="component" value="Chromosome"/>
</dbReference>
<gene>
    <name evidence="1" type="ordered locus">PCC8801_2358</name>
</gene>
<evidence type="ECO:0000313" key="2">
    <source>
        <dbReference type="Proteomes" id="UP000008204"/>
    </source>
</evidence>
<keyword evidence="2" id="KW-1185">Reference proteome</keyword>
<sequence length="71" mass="8076">MFLQHKPSGDVLEVLSIDTLYDPCESTIMGRFHCGEEMQDPENFKKSEVAFASGEPLPRCWVDPNYRLQAA</sequence>